<dbReference type="InterPro" id="IPR007880">
    <property type="entry name" value="Spiralin"/>
</dbReference>
<evidence type="ECO:0008006" key="4">
    <source>
        <dbReference type="Google" id="ProtNLM"/>
    </source>
</evidence>
<dbReference type="EMBL" id="CP024963">
    <property type="protein sequence ID" value="ATZ16992.1"/>
    <property type="molecule type" value="Genomic_DNA"/>
</dbReference>
<sequence length="1080" mass="119023">MKKLLTLLSTIGIAGTLSATVVSCGVRVYEKPEEEENDAEPKDISKLKINDLQVGINAKIIHEKILGAIRTIYKKAELDHDYLIEGLDELLSNDVVRTTGSISIMAQGEYLVGGFVIDINENSSITSPIPPDPNPNPGAKFDITKLIITGVTNKTTMDEIEQRVEAKIQENVVKGIMFGRDYTIAGNPQKDTNIQIQSTSFSHWITGGFTIKVEPIIKKDISDIKINDIKVGTSKDAIYTKIGNEIKAKYGDAILRQDYLIEGLDNLLENNLIHMTGSVSVIAQGDYLVGGFVLQINENDSTTSPISPDPNSNPGAKFDITKTTIEGINNKTTIDEVKQKVEAEIKKNVTNGVTFGRDYTIAGNPQKDTNIQIQSTSFSHWITGGFTIKIEPIIKKDISDIKINNIKVGTSKDAFYTKVGDEIKAKYDGATLGQDYLIEGLDNLLGNNLIHMTGSVSVIAQGDYLVGGFVLQINENDSTTSPISPDPNPNPGAKFDITKITIEGINNKTAIDEVKQRVEAKIQENVSNGVTFGRDYTIAGNPEKDTKIQIQSTSFSHWITGGFTIKVEPIIKKDISDIKINDIKVGTSKDAIYTKIGNEIKAKYDGATLEQDYLIEGLDNLLENNLIHMTGSISIIAQGDYLVGGFVLQINENDSITSPISPDPNPNPGVKFDITKTTIEGVNSKITIDEIKQKVEAKIQENVVKGVMFGRDYIIAGNPQKDTDIQIQSTSFSLWITGSFTIKVEPIIKKDISNIKINDIKVGTDKNAIYTKVGNEIKVKYDGAILGQDYLIEGVDNLLENNLIHMTGSVSVIAQGDYLVGGFVLQISENDSITNPISPDPNPNPGAKFDITKTTIEGINNKTTIDEVKQKVEAKIQENVTNGVTFGRDYTIAGNPEKDMNIQIQSTSFSHWIIGGFTISVKKLIDIKTIQNELQKILDSVPLDDYYKMERETEKRLNNIPQYSGIIVKLWRYDAKYFKFKGGTSQYTGEVELLWNGSTNPNPGGGDISQIKDQLQQILNSVSLNQSSDNIIHQVKKKLDETFGGNYIWLSQHWSGNRSKYTFYGRGNGWTGEITLTWGQ</sequence>
<dbReference type="RefSeq" id="WP_100618533.1">
    <property type="nucleotide sequence ID" value="NZ_CP024963.1"/>
</dbReference>
<feature type="signal peptide" evidence="1">
    <location>
        <begin position="1"/>
        <end position="19"/>
    </location>
</feature>
<accession>A0A2K8NT32</accession>
<feature type="chain" id="PRO_5014629346" description="Lipoprotein" evidence="1">
    <location>
        <begin position="20"/>
        <end position="1080"/>
    </location>
</feature>
<evidence type="ECO:0000256" key="1">
    <source>
        <dbReference type="SAM" id="SignalP"/>
    </source>
</evidence>
<dbReference type="Proteomes" id="UP000232063">
    <property type="component" value="Chromosome"/>
</dbReference>
<dbReference type="GO" id="GO:0016020">
    <property type="term" value="C:membrane"/>
    <property type="evidence" value="ECO:0007669"/>
    <property type="project" value="InterPro"/>
</dbReference>
<dbReference type="AlphaFoldDB" id="A0A2K8NT32"/>
<dbReference type="KEGG" id="elj:ELUMI_v1c02670"/>
<dbReference type="Pfam" id="PF05215">
    <property type="entry name" value="Spiralin"/>
    <property type="match status" value="10"/>
</dbReference>
<evidence type="ECO:0000313" key="2">
    <source>
        <dbReference type="EMBL" id="ATZ16992.1"/>
    </source>
</evidence>
<proteinExistence type="predicted"/>
<evidence type="ECO:0000313" key="3">
    <source>
        <dbReference type="Proteomes" id="UP000232063"/>
    </source>
</evidence>
<gene>
    <name evidence="2" type="ORF">ELUMI_v1c02670</name>
</gene>
<keyword evidence="1" id="KW-0732">Signal</keyword>
<reference evidence="2 3" key="1">
    <citation type="submission" date="2017-11" db="EMBL/GenBank/DDBJ databases">
        <title>Genome sequence of Entomoplasma luminosum PIMN-1 (ATCC 49195).</title>
        <authorList>
            <person name="Lo W.-S."/>
            <person name="Gasparich G.E."/>
            <person name="Kuo C.-H."/>
        </authorList>
    </citation>
    <scope>NUCLEOTIDE SEQUENCE [LARGE SCALE GENOMIC DNA]</scope>
    <source>
        <strain evidence="2 3">PIMN-1</strain>
    </source>
</reference>
<keyword evidence="3" id="KW-1185">Reference proteome</keyword>
<name>A0A2K8NT32_9MOLU</name>
<dbReference type="PROSITE" id="PS51257">
    <property type="entry name" value="PROKAR_LIPOPROTEIN"/>
    <property type="match status" value="1"/>
</dbReference>
<organism evidence="2 3">
    <name type="scientific">Williamsoniiplasma luminosum</name>
    <dbReference type="NCBI Taxonomy" id="214888"/>
    <lineage>
        <taxon>Bacteria</taxon>
        <taxon>Bacillati</taxon>
        <taxon>Mycoplasmatota</taxon>
        <taxon>Mollicutes</taxon>
        <taxon>Entomoplasmatales</taxon>
        <taxon>Williamsoniiplasma</taxon>
    </lineage>
</organism>
<protein>
    <recommendedName>
        <fullName evidence="4">Lipoprotein</fullName>
    </recommendedName>
</protein>